<dbReference type="RefSeq" id="WP_270683456.1">
    <property type="nucleotide sequence ID" value="NZ_JAQFWQ010000005.1"/>
</dbReference>
<keyword evidence="3" id="KW-1185">Reference proteome</keyword>
<accession>A0ABT4TXX9</accession>
<name>A0ABT4TXX9_9ACTN</name>
<reference evidence="2 3" key="1">
    <citation type="submission" date="2023-01" db="EMBL/GenBank/DDBJ databases">
        <title>Draft genome sequence of Nocardiopsis sp. RSe5-2 isolated from halophytes.</title>
        <authorList>
            <person name="Duangmal K."/>
            <person name="Chantavorakit T."/>
        </authorList>
    </citation>
    <scope>NUCLEOTIDE SEQUENCE [LARGE SCALE GENOMIC DNA]</scope>
    <source>
        <strain evidence="2 3">RSe5-2</strain>
    </source>
</reference>
<proteinExistence type="predicted"/>
<dbReference type="NCBIfam" id="NF033537">
    <property type="entry name" value="lasso_biosyn_B2"/>
    <property type="match status" value="1"/>
</dbReference>
<feature type="domain" description="Microcin J25-processing protein McjB C-terminal" evidence="1">
    <location>
        <begin position="16"/>
        <end position="109"/>
    </location>
</feature>
<evidence type="ECO:0000259" key="1">
    <source>
        <dbReference type="Pfam" id="PF13471"/>
    </source>
</evidence>
<evidence type="ECO:0000313" key="3">
    <source>
        <dbReference type="Proteomes" id="UP001527866"/>
    </source>
</evidence>
<sequence>MVGFVIALAVLRLFPLRVCLALARAGAVVTPRFVGSEEAEAILAALDRVARHHPGRAACLENSLAAHMTGVLLRRRFTWCIGSRFSPCEPHAWVEAQGRPVSEDGATDRPLYAAIRI</sequence>
<dbReference type="EMBL" id="JAQFWQ010000005">
    <property type="protein sequence ID" value="MDA2809550.1"/>
    <property type="molecule type" value="Genomic_DNA"/>
</dbReference>
<gene>
    <name evidence="2" type="ORF">O4J56_02760</name>
</gene>
<dbReference type="InterPro" id="IPR053521">
    <property type="entry name" value="McjB-like"/>
</dbReference>
<evidence type="ECO:0000313" key="2">
    <source>
        <dbReference type="EMBL" id="MDA2809550.1"/>
    </source>
</evidence>
<dbReference type="Pfam" id="PF13471">
    <property type="entry name" value="Transglut_core3"/>
    <property type="match status" value="1"/>
</dbReference>
<comment type="caution">
    <text evidence="2">The sequence shown here is derived from an EMBL/GenBank/DDBJ whole genome shotgun (WGS) entry which is preliminary data.</text>
</comment>
<protein>
    <submittedName>
        <fullName evidence="2">Lasso peptide biosynthesis B2 protein</fullName>
    </submittedName>
</protein>
<dbReference type="InterPro" id="IPR032708">
    <property type="entry name" value="McjB_C"/>
</dbReference>
<dbReference type="Proteomes" id="UP001527866">
    <property type="component" value="Unassembled WGS sequence"/>
</dbReference>
<organism evidence="2 3">
    <name type="scientific">Nocardiopsis endophytica</name>
    <dbReference type="NCBI Taxonomy" id="3018445"/>
    <lineage>
        <taxon>Bacteria</taxon>
        <taxon>Bacillati</taxon>
        <taxon>Actinomycetota</taxon>
        <taxon>Actinomycetes</taxon>
        <taxon>Streptosporangiales</taxon>
        <taxon>Nocardiopsidaceae</taxon>
        <taxon>Nocardiopsis</taxon>
    </lineage>
</organism>